<organism evidence="7 8">
    <name type="scientific">Liparis tanakae</name>
    <name type="common">Tanaka's snailfish</name>
    <dbReference type="NCBI Taxonomy" id="230148"/>
    <lineage>
        <taxon>Eukaryota</taxon>
        <taxon>Metazoa</taxon>
        <taxon>Chordata</taxon>
        <taxon>Craniata</taxon>
        <taxon>Vertebrata</taxon>
        <taxon>Euteleostomi</taxon>
        <taxon>Actinopterygii</taxon>
        <taxon>Neopterygii</taxon>
        <taxon>Teleostei</taxon>
        <taxon>Neoteleostei</taxon>
        <taxon>Acanthomorphata</taxon>
        <taxon>Eupercaria</taxon>
        <taxon>Perciformes</taxon>
        <taxon>Cottioidei</taxon>
        <taxon>Cottales</taxon>
        <taxon>Liparidae</taxon>
        <taxon>Liparis</taxon>
    </lineage>
</organism>
<reference evidence="7 8" key="1">
    <citation type="submission" date="2019-03" db="EMBL/GenBank/DDBJ databases">
        <title>First draft genome of Liparis tanakae, snailfish: a comprehensive survey of snailfish specific genes.</title>
        <authorList>
            <person name="Kim W."/>
            <person name="Song I."/>
            <person name="Jeong J.-H."/>
            <person name="Kim D."/>
            <person name="Kim S."/>
            <person name="Ryu S."/>
            <person name="Song J.Y."/>
            <person name="Lee S.K."/>
        </authorList>
    </citation>
    <scope>NUCLEOTIDE SEQUENCE [LARGE SCALE GENOMIC DNA]</scope>
    <source>
        <tissue evidence="7">Muscle</tissue>
    </source>
</reference>
<feature type="compositionally biased region" description="Polar residues" evidence="5">
    <location>
        <begin position="308"/>
        <end position="317"/>
    </location>
</feature>
<keyword evidence="7" id="KW-0675">Receptor</keyword>
<name>A0A4Z2ISR5_9TELE</name>
<keyword evidence="3 4" id="KW-0862">Zinc</keyword>
<evidence type="ECO:0000256" key="4">
    <source>
        <dbReference type="PROSITE-ProRule" id="PRU00723"/>
    </source>
</evidence>
<feature type="compositionally biased region" description="Basic and acidic residues" evidence="5">
    <location>
        <begin position="149"/>
        <end position="159"/>
    </location>
</feature>
<dbReference type="Pfam" id="PF04457">
    <property type="entry name" value="MJ1316"/>
    <property type="match status" value="1"/>
</dbReference>
<evidence type="ECO:0000256" key="3">
    <source>
        <dbReference type="ARBA" id="ARBA00022833"/>
    </source>
</evidence>
<feature type="zinc finger region" description="C3H1-type" evidence="4">
    <location>
        <begin position="88"/>
        <end position="115"/>
    </location>
</feature>
<dbReference type="PANTHER" id="PTHR46729">
    <property type="entry name" value="LEUKOCYTE RECEPTOR CLUSTER MEMBER 9"/>
    <property type="match status" value="1"/>
</dbReference>
<dbReference type="EMBL" id="SRLO01000049">
    <property type="protein sequence ID" value="TNN81049.1"/>
    <property type="molecule type" value="Genomic_DNA"/>
</dbReference>
<feature type="region of interest" description="Disordered" evidence="5">
    <location>
        <begin position="114"/>
        <end position="159"/>
    </location>
</feature>
<feature type="region of interest" description="Disordered" evidence="5">
    <location>
        <begin position="392"/>
        <end position="416"/>
    </location>
</feature>
<dbReference type="PROSITE" id="PS50103">
    <property type="entry name" value="ZF_C3H1"/>
    <property type="match status" value="1"/>
</dbReference>
<feature type="compositionally biased region" description="Basic and acidic residues" evidence="5">
    <location>
        <begin position="127"/>
        <end position="140"/>
    </location>
</feature>
<dbReference type="GO" id="GO:0008270">
    <property type="term" value="F:zinc ion binding"/>
    <property type="evidence" value="ECO:0007669"/>
    <property type="project" value="UniProtKB-KW"/>
</dbReference>
<sequence length="602" mass="66622">MAADGVGRASVPSEDLRDEGTETPSAVEGTHLTDTPSPVEGTHLTDTPSAVEGTHLKVTPSPEAGVPAAFSSAKDTLKAKAESAEREEKEVDVCQYFLMGKCHFGQRCRFSHRNPTTDDSGAASPDQDDKQNGEKTESPKKSVNKATKPKYEPKEVNKKPRMRTADDVISRILWDSSADATDFVVGYVDRFLGVLERPFEDFNWDTDPCDCDYTTELALPRHRIQYFAYRGHRVWDRHSRTDRVFGSTGQSLAPPFGGEGEVKEINREEQQQDQPPAEVLHLQEEGEIEECAPTDYTHLEEEEPGGMKTQTPDSTQPAPKCRRDTSQEQQESGGACVMEEAAIRPEASKDQMTSSQSEEAGVKEGEEEDLAECKESWEGTDALSSLQALNVSEHPAAPLEQREKRGGRPATKSPTHFITFRANTPAILSGFQQLQKEITNLLPSSAPHWQTAPSLHVTMVLLNLSGPAEVAAAAEVLRRFAFLDRNPPVSLTFPVKLKHFNGKVLYLSPQPQLHIQQLNSGLQEAYMKEGWLHKDSYNPRYHLTLAKVEGKEGERVFEGVGDLKAGKGLNFGRLPVNTLHLCAMDFSEEDGFYTTVCSVTLR</sequence>
<feature type="domain" description="C3H1-type" evidence="6">
    <location>
        <begin position="88"/>
        <end position="115"/>
    </location>
</feature>
<dbReference type="InterPro" id="IPR036855">
    <property type="entry name" value="Znf_CCCH_sf"/>
</dbReference>
<evidence type="ECO:0000256" key="1">
    <source>
        <dbReference type="ARBA" id="ARBA00022723"/>
    </source>
</evidence>
<dbReference type="Gene3D" id="4.10.1000.10">
    <property type="entry name" value="Zinc finger, CCCH-type"/>
    <property type="match status" value="1"/>
</dbReference>
<dbReference type="InterPro" id="IPR019510">
    <property type="entry name" value="AKAP7-like_phosphoesterase"/>
</dbReference>
<evidence type="ECO:0000256" key="2">
    <source>
        <dbReference type="ARBA" id="ARBA00022771"/>
    </source>
</evidence>
<dbReference type="InterPro" id="IPR009097">
    <property type="entry name" value="Cyclic_Pdiesterase"/>
</dbReference>
<dbReference type="Gene3D" id="3.90.1140.10">
    <property type="entry name" value="Cyclic phosphodiesterase"/>
    <property type="match status" value="1"/>
</dbReference>
<dbReference type="SUPFAM" id="SSF55144">
    <property type="entry name" value="LigT-like"/>
    <property type="match status" value="1"/>
</dbReference>
<gene>
    <name evidence="7" type="primary">Leng9</name>
    <name evidence="7" type="ORF">EYF80_008705</name>
</gene>
<protein>
    <submittedName>
        <fullName evidence="7">Leukocyte receptor cluster member 9</fullName>
    </submittedName>
</protein>
<dbReference type="SUPFAM" id="SSF90229">
    <property type="entry name" value="CCCH zinc finger"/>
    <property type="match status" value="1"/>
</dbReference>
<dbReference type="InterPro" id="IPR000571">
    <property type="entry name" value="Znf_CCCH"/>
</dbReference>
<feature type="region of interest" description="Disordered" evidence="5">
    <location>
        <begin position="1"/>
        <end position="86"/>
    </location>
</feature>
<keyword evidence="8" id="KW-1185">Reference proteome</keyword>
<evidence type="ECO:0000313" key="8">
    <source>
        <dbReference type="Proteomes" id="UP000314294"/>
    </source>
</evidence>
<feature type="region of interest" description="Disordered" evidence="5">
    <location>
        <begin position="301"/>
        <end position="373"/>
    </location>
</feature>
<keyword evidence="1 4" id="KW-0479">Metal-binding</keyword>
<dbReference type="AlphaFoldDB" id="A0A4Z2ISR5"/>
<feature type="compositionally biased region" description="Basic and acidic residues" evidence="5">
    <location>
        <begin position="75"/>
        <end position="86"/>
    </location>
</feature>
<dbReference type="InterPro" id="IPR040459">
    <property type="entry name" value="MJ1316"/>
</dbReference>
<dbReference type="PANTHER" id="PTHR46729:SF1">
    <property type="entry name" value="LEUKOCYTE RECEPTOR CLUSTER MEMBER 9"/>
    <property type="match status" value="1"/>
</dbReference>
<dbReference type="Pfam" id="PF10469">
    <property type="entry name" value="AKAP7_NLS"/>
    <property type="match status" value="1"/>
</dbReference>
<dbReference type="Pfam" id="PF00642">
    <property type="entry name" value="zf-CCCH"/>
    <property type="match status" value="1"/>
</dbReference>
<accession>A0A4Z2ISR5</accession>
<keyword evidence="2 4" id="KW-0863">Zinc-finger</keyword>
<proteinExistence type="predicted"/>
<evidence type="ECO:0000313" key="7">
    <source>
        <dbReference type="EMBL" id="TNN81049.1"/>
    </source>
</evidence>
<dbReference type="Proteomes" id="UP000314294">
    <property type="component" value="Unassembled WGS sequence"/>
</dbReference>
<evidence type="ECO:0000256" key="5">
    <source>
        <dbReference type="SAM" id="MobiDB-lite"/>
    </source>
</evidence>
<dbReference type="OrthoDB" id="10263155at2759"/>
<comment type="caution">
    <text evidence="7">The sequence shown here is derived from an EMBL/GenBank/DDBJ whole genome shotgun (WGS) entry which is preliminary data.</text>
</comment>
<dbReference type="InterPro" id="IPR042653">
    <property type="entry name" value="Leng9"/>
</dbReference>
<evidence type="ECO:0000259" key="6">
    <source>
        <dbReference type="PROSITE" id="PS50103"/>
    </source>
</evidence>